<gene>
    <name evidence="2" type="ORF">BG60_10995</name>
</gene>
<reference evidence="2 3" key="1">
    <citation type="submission" date="2014-03" db="EMBL/GenBank/DDBJ databases">
        <title>Draft Genome Sequences of Four Burkholderia Strains.</title>
        <authorList>
            <person name="Liu X.Y."/>
            <person name="Li C.X."/>
            <person name="Xu J.H."/>
        </authorList>
    </citation>
    <scope>NUCLEOTIDE SEQUENCE [LARGE SCALE GENOMIC DNA]</scope>
    <source>
        <strain evidence="2 3">OP-1</strain>
    </source>
</reference>
<comment type="caution">
    <text evidence="2">The sequence shown here is derived from an EMBL/GenBank/DDBJ whole genome shotgun (WGS) entry which is preliminary data.</text>
</comment>
<keyword evidence="1" id="KW-0812">Transmembrane</keyword>
<name>A0A656QDZ8_9BURK</name>
<organism evidence="2 3">
    <name type="scientific">Caballeronia zhejiangensis</name>
    <dbReference type="NCBI Taxonomy" id="871203"/>
    <lineage>
        <taxon>Bacteria</taxon>
        <taxon>Pseudomonadati</taxon>
        <taxon>Pseudomonadota</taxon>
        <taxon>Betaproteobacteria</taxon>
        <taxon>Burkholderiales</taxon>
        <taxon>Burkholderiaceae</taxon>
        <taxon>Caballeronia</taxon>
    </lineage>
</organism>
<evidence type="ECO:0000313" key="3">
    <source>
        <dbReference type="Proteomes" id="UP000027451"/>
    </source>
</evidence>
<keyword evidence="3" id="KW-1185">Reference proteome</keyword>
<evidence type="ECO:0000256" key="1">
    <source>
        <dbReference type="SAM" id="Phobius"/>
    </source>
</evidence>
<sequence>MKGLFIRWTVTFAVIGIALAWAFFPQIRGVAADWYSGNAGMPALQDAELAGIREVKFLGHDQIIANVAVSDLRVITAAQGFATIGLTLASSEPTALYPSLRVYLQANHQTVRTLVIGPGAYEHHATLVNEPVKVSIRLQTGETGFTASAFYGAGGT</sequence>
<dbReference type="EMBL" id="JFHD01000018">
    <property type="protein sequence ID" value="KDR28511.1"/>
    <property type="molecule type" value="Genomic_DNA"/>
</dbReference>
<dbReference type="AlphaFoldDB" id="A0A656QDZ8"/>
<proteinExistence type="predicted"/>
<dbReference type="Proteomes" id="UP000027451">
    <property type="component" value="Unassembled WGS sequence"/>
</dbReference>
<accession>A0A656QDZ8</accession>
<dbReference type="OrthoDB" id="9001309at2"/>
<evidence type="ECO:0000313" key="2">
    <source>
        <dbReference type="EMBL" id="KDR28511.1"/>
    </source>
</evidence>
<keyword evidence="1" id="KW-0472">Membrane</keyword>
<keyword evidence="1" id="KW-1133">Transmembrane helix</keyword>
<protein>
    <submittedName>
        <fullName evidence="2">Uncharacterized protein</fullName>
    </submittedName>
</protein>
<dbReference type="RefSeq" id="WP_033537023.1">
    <property type="nucleotide sequence ID" value="NZ_JFHD01000018.1"/>
</dbReference>
<feature type="transmembrane region" description="Helical" evidence="1">
    <location>
        <begin position="6"/>
        <end position="24"/>
    </location>
</feature>